<evidence type="ECO:0000313" key="3">
    <source>
        <dbReference type="EMBL" id="VDR37063.1"/>
    </source>
</evidence>
<gene>
    <name evidence="3" type="ORF">NCTC10741_00159</name>
</gene>
<feature type="chain" id="PRO_5017925315" evidence="2">
    <location>
        <begin position="41"/>
        <end position="485"/>
    </location>
</feature>
<keyword evidence="2" id="KW-0732">Signal</keyword>
<dbReference type="EMBL" id="LR131273">
    <property type="protein sequence ID" value="VDR37063.1"/>
    <property type="molecule type" value="Genomic_DNA"/>
</dbReference>
<dbReference type="AlphaFoldDB" id="A0A3P8MBT5"/>
<feature type="region of interest" description="Disordered" evidence="1">
    <location>
        <begin position="338"/>
        <end position="357"/>
    </location>
</feature>
<reference evidence="3 4" key="1">
    <citation type="submission" date="2018-12" db="EMBL/GenBank/DDBJ databases">
        <authorList>
            <consortium name="Pathogen Informatics"/>
        </authorList>
    </citation>
    <scope>NUCLEOTIDE SEQUENCE [LARGE SCALE GENOMIC DNA]</scope>
    <source>
        <strain evidence="3 4">NCTC10741</strain>
    </source>
</reference>
<feature type="compositionally biased region" description="Low complexity" evidence="1">
    <location>
        <begin position="369"/>
        <end position="396"/>
    </location>
</feature>
<sequence length="485" mass="47976">MARHAAPTTLTRTKRRAAVAAGAMAATASLTVATPGLANAADDGSTTNPLTLQNLFKQSPQTILGILPMAPGSLPLMFLPGLEKQISDGAASWNSSPLGKQFKVTTEFTPSALPGMPGGLAFGTFGLPHTYTDADGEPWDGLLYEQKIGVEGQGFSVNTNTYGGLLFLIGTPTLGILLGTTSDGDLSEAAKSSVDVGSVAGNATDITGPFGSALNTDFWIVSAREKGVTSFTPGAKISATAPFGLGNVVFTFSPGAFAYGEGTVLLTLPSFGVALNTVDKDGNTKPFLDFGVNLGKVGLDHNRLVAAGPDFTAGGTNPSDASSTARFDVSTGSASLGLDGATITGPTAGSKTTSDKSTATVDLAAGSAAVGTSGVSVNGPEGTWTTDNGSTSKTTTADSGAVSVGPGGVTVERPELETSTTTKPSADKAGAPAADAPQSETPTAAAAPSATSTDSDSTTSGSSSGSSESSTTSSGSDATASSAND</sequence>
<evidence type="ECO:0000256" key="1">
    <source>
        <dbReference type="SAM" id="MobiDB-lite"/>
    </source>
</evidence>
<feature type="compositionally biased region" description="Low complexity" evidence="1">
    <location>
        <begin position="423"/>
        <end position="485"/>
    </location>
</feature>
<dbReference type="OrthoDB" id="4774244at2"/>
<dbReference type="Proteomes" id="UP000271626">
    <property type="component" value="Chromosome"/>
</dbReference>
<proteinExistence type="predicted"/>
<feature type="compositionally biased region" description="Polar residues" evidence="1">
    <location>
        <begin position="344"/>
        <end position="357"/>
    </location>
</feature>
<protein>
    <submittedName>
        <fullName evidence="3">Uncharacterized protein</fullName>
    </submittedName>
</protein>
<evidence type="ECO:0000256" key="2">
    <source>
        <dbReference type="SAM" id="SignalP"/>
    </source>
</evidence>
<name>A0A3P8MBT5_TSUPA</name>
<dbReference type="RefSeq" id="WP_126194500.1">
    <property type="nucleotide sequence ID" value="NZ_CP085954.1"/>
</dbReference>
<accession>A0A3P8MBT5</accession>
<feature type="region of interest" description="Disordered" evidence="1">
    <location>
        <begin position="369"/>
        <end position="485"/>
    </location>
</feature>
<evidence type="ECO:0000313" key="4">
    <source>
        <dbReference type="Proteomes" id="UP000271626"/>
    </source>
</evidence>
<organism evidence="3 4">
    <name type="scientific">Tsukamurella paurometabola</name>
    <name type="common">Corynebacterium paurometabolum</name>
    <dbReference type="NCBI Taxonomy" id="2061"/>
    <lineage>
        <taxon>Bacteria</taxon>
        <taxon>Bacillati</taxon>
        <taxon>Actinomycetota</taxon>
        <taxon>Actinomycetes</taxon>
        <taxon>Mycobacteriales</taxon>
        <taxon>Tsukamurellaceae</taxon>
        <taxon>Tsukamurella</taxon>
    </lineage>
</organism>
<feature type="signal peptide" evidence="2">
    <location>
        <begin position="1"/>
        <end position="40"/>
    </location>
</feature>